<keyword evidence="3" id="KW-1185">Reference proteome</keyword>
<protein>
    <submittedName>
        <fullName evidence="2">DUF819 family protein</fullName>
    </submittedName>
</protein>
<evidence type="ECO:0000256" key="1">
    <source>
        <dbReference type="SAM" id="Phobius"/>
    </source>
</evidence>
<dbReference type="PANTHER" id="PTHR34289:SF8">
    <property type="entry name" value="DUF819 DOMAIN-CONTAINING PROTEIN"/>
    <property type="match status" value="1"/>
</dbReference>
<organism evidence="2 3">
    <name type="scientific">Carboxylicivirga sediminis</name>
    <dbReference type="NCBI Taxonomy" id="2006564"/>
    <lineage>
        <taxon>Bacteria</taxon>
        <taxon>Pseudomonadati</taxon>
        <taxon>Bacteroidota</taxon>
        <taxon>Bacteroidia</taxon>
        <taxon>Marinilabiliales</taxon>
        <taxon>Marinilabiliaceae</taxon>
        <taxon>Carboxylicivirga</taxon>
    </lineage>
</organism>
<gene>
    <name evidence="2" type="ORF">KDU71_06890</name>
</gene>
<dbReference type="AlphaFoldDB" id="A0A941F3J3"/>
<keyword evidence="1" id="KW-0812">Transmembrane</keyword>
<accession>A0A941F3J3</accession>
<dbReference type="Proteomes" id="UP000679220">
    <property type="component" value="Unassembled WGS sequence"/>
</dbReference>
<feature type="transmembrane region" description="Helical" evidence="1">
    <location>
        <begin position="38"/>
        <end position="59"/>
    </location>
</feature>
<dbReference type="Pfam" id="PF05684">
    <property type="entry name" value="DUF819"/>
    <property type="match status" value="1"/>
</dbReference>
<feature type="transmembrane region" description="Helical" evidence="1">
    <location>
        <begin position="275"/>
        <end position="295"/>
    </location>
</feature>
<reference evidence="2" key="2">
    <citation type="submission" date="2021-04" db="EMBL/GenBank/DDBJ databases">
        <authorList>
            <person name="Zhang T."/>
            <person name="Zhang Y."/>
            <person name="Lu D."/>
            <person name="Zuo D."/>
            <person name="Du Z."/>
        </authorList>
    </citation>
    <scope>NUCLEOTIDE SEQUENCE</scope>
    <source>
        <strain evidence="2">JR1</strain>
    </source>
</reference>
<feature type="transmembrane region" description="Helical" evidence="1">
    <location>
        <begin position="365"/>
        <end position="386"/>
    </location>
</feature>
<proteinExistence type="predicted"/>
<keyword evidence="1" id="KW-0472">Membrane</keyword>
<feature type="transmembrane region" description="Helical" evidence="1">
    <location>
        <begin position="99"/>
        <end position="121"/>
    </location>
</feature>
<feature type="transmembrane region" description="Helical" evidence="1">
    <location>
        <begin position="169"/>
        <end position="187"/>
    </location>
</feature>
<evidence type="ECO:0000313" key="2">
    <source>
        <dbReference type="EMBL" id="MBR8535279.1"/>
    </source>
</evidence>
<reference evidence="2" key="1">
    <citation type="journal article" date="2018" name="Int. J. Syst. Evol. Microbiol.">
        <title>Carboxylicivirga sediminis sp. nov., isolated from coastal sediment.</title>
        <authorList>
            <person name="Wang F.Q."/>
            <person name="Ren L.H."/>
            <person name="Zou R.J."/>
            <person name="Sun Y.Z."/>
            <person name="Liu X.J."/>
            <person name="Jiang F."/>
            <person name="Liu L.J."/>
        </authorList>
    </citation>
    <scope>NUCLEOTIDE SEQUENCE</scope>
    <source>
        <strain evidence="2">JR1</strain>
    </source>
</reference>
<dbReference type="PANTHER" id="PTHR34289">
    <property type="entry name" value="PROTEIN, PUTATIVE (DUF819)-RELATED"/>
    <property type="match status" value="1"/>
</dbReference>
<name>A0A941F3J3_9BACT</name>
<feature type="transmembrane region" description="Helical" evidence="1">
    <location>
        <begin position="6"/>
        <end position="26"/>
    </location>
</feature>
<feature type="transmembrane region" description="Helical" evidence="1">
    <location>
        <begin position="216"/>
        <end position="237"/>
    </location>
</feature>
<feature type="transmembrane region" description="Helical" evidence="1">
    <location>
        <begin position="307"/>
        <end position="327"/>
    </location>
</feature>
<sequence length="387" mass="41117">MSSIINADQHFLVLAMVTGAAAFGIWSEHKKWFGKVSGILVTMISMSLLAMLGVVPVGSGTGVSVPVYDMVFDYFIPISIPLLLLSSNIVKIIKESGKLLLAFIVGAIGVVIGCFIAFYIIDLGDDAGNTAGVIAATLVGGSINFVATGETLNFSTNPYFSATIAVDNFAANLYVLFLFLVPALAFLKRFWAPVKEDVSVKESVGVNQSPITMERIGVTLFLAVLIAAGGGLLAPYLQQLLGTELNLGILVITLLSLLVANLFPKKLLHLEHTAFSIGLWMMYAFLAVIGASTNIYEVLKVGPSLLLFYLIIMVFHFLFLMVTARVLKLNVYEVIVSSAANIMGPSVAAPMAASLGQKKMVTPAILVGILGYVIGTFIGVSIALTLA</sequence>
<feature type="transmembrane region" description="Helical" evidence="1">
    <location>
        <begin position="243"/>
        <end position="263"/>
    </location>
</feature>
<feature type="transmembrane region" description="Helical" evidence="1">
    <location>
        <begin position="334"/>
        <end position="353"/>
    </location>
</feature>
<dbReference type="InterPro" id="IPR008537">
    <property type="entry name" value="DUF819"/>
</dbReference>
<dbReference type="RefSeq" id="WP_212189183.1">
    <property type="nucleotide sequence ID" value="NZ_JAGTAR010000008.1"/>
</dbReference>
<evidence type="ECO:0000313" key="3">
    <source>
        <dbReference type="Proteomes" id="UP000679220"/>
    </source>
</evidence>
<comment type="caution">
    <text evidence="2">The sequence shown here is derived from an EMBL/GenBank/DDBJ whole genome shotgun (WGS) entry which is preliminary data.</text>
</comment>
<keyword evidence="1" id="KW-1133">Transmembrane helix</keyword>
<dbReference type="EMBL" id="JAGTAR010000008">
    <property type="protein sequence ID" value="MBR8535279.1"/>
    <property type="molecule type" value="Genomic_DNA"/>
</dbReference>
<feature type="transmembrane region" description="Helical" evidence="1">
    <location>
        <begin position="71"/>
        <end position="90"/>
    </location>
</feature>